<keyword evidence="2" id="KW-1185">Reference proteome</keyword>
<dbReference type="AlphaFoldDB" id="A0A5N5Q7A8"/>
<proteinExistence type="predicted"/>
<sequence>MHYNDTIPTQHLHMRTHQLFLHHYNELELHPEMYEELAKDYGINGQPVLTQLRSINLATSFPYDIMHLLFENLVPNLIHHWTGTFKGLDQGTGTYKISKVMWEAIGRLTTQATPTIPSSFVGTLPNIAQDHKLFKAEAYAFWIQYMAPILLKGVLSDRYYE</sequence>
<name>A0A5N5Q7A8_9AGAM</name>
<evidence type="ECO:0000313" key="2">
    <source>
        <dbReference type="Proteomes" id="UP000383932"/>
    </source>
</evidence>
<reference evidence="1 2" key="1">
    <citation type="journal article" date="2019" name="Fungal Biol. Biotechnol.">
        <title>Draft genome sequence of fastidious pathogen Ceratobasidium theobromae, which causes vascular-streak dieback in Theobroma cacao.</title>
        <authorList>
            <person name="Ali S.S."/>
            <person name="Asman A."/>
            <person name="Shao J."/>
            <person name="Firmansyah A.P."/>
            <person name="Susilo A.W."/>
            <person name="Rosmana A."/>
            <person name="McMahon P."/>
            <person name="Junaid M."/>
            <person name="Guest D."/>
            <person name="Kheng T.Y."/>
            <person name="Meinhardt L.W."/>
            <person name="Bailey B.A."/>
        </authorList>
    </citation>
    <scope>NUCLEOTIDE SEQUENCE [LARGE SCALE GENOMIC DNA]</scope>
    <source>
        <strain evidence="1 2">CT2</strain>
    </source>
</reference>
<dbReference type="OrthoDB" id="2404451at2759"/>
<accession>A0A5N5Q7A8</accession>
<gene>
    <name evidence="1" type="ORF">CTheo_8936</name>
</gene>
<protein>
    <submittedName>
        <fullName evidence="1">Transposase family Tnp2 protein</fullName>
    </submittedName>
</protein>
<dbReference type="EMBL" id="SSOP01000920">
    <property type="protein sequence ID" value="KAB5587625.1"/>
    <property type="molecule type" value="Genomic_DNA"/>
</dbReference>
<comment type="caution">
    <text evidence="1">The sequence shown here is derived from an EMBL/GenBank/DDBJ whole genome shotgun (WGS) entry which is preliminary data.</text>
</comment>
<evidence type="ECO:0000313" key="1">
    <source>
        <dbReference type="EMBL" id="KAB5587625.1"/>
    </source>
</evidence>
<dbReference type="Proteomes" id="UP000383932">
    <property type="component" value="Unassembled WGS sequence"/>
</dbReference>
<organism evidence="1 2">
    <name type="scientific">Ceratobasidium theobromae</name>
    <dbReference type="NCBI Taxonomy" id="1582974"/>
    <lineage>
        <taxon>Eukaryota</taxon>
        <taxon>Fungi</taxon>
        <taxon>Dikarya</taxon>
        <taxon>Basidiomycota</taxon>
        <taxon>Agaricomycotina</taxon>
        <taxon>Agaricomycetes</taxon>
        <taxon>Cantharellales</taxon>
        <taxon>Ceratobasidiaceae</taxon>
        <taxon>Ceratobasidium</taxon>
    </lineage>
</organism>